<evidence type="ECO:0000313" key="2">
    <source>
        <dbReference type="Proteomes" id="UP000003258"/>
    </source>
</evidence>
<sequence>MSATNKIQQWAEEQGLDKPLFIQTENSERVKEQIQDAIELTEEYGVFTYPYVVIGGKYVLTASTLYNDDYSVAVLDFLVNKIEQEQK</sequence>
<dbReference type="Gene3D" id="3.40.30.10">
    <property type="entry name" value="Glutaredoxin"/>
    <property type="match status" value="1"/>
</dbReference>
<comment type="caution">
    <text evidence="1">The sequence shown here is derived from an EMBL/GenBank/DDBJ whole genome shotgun (WGS) entry which is preliminary data.</text>
</comment>
<dbReference type="SUPFAM" id="SSF52833">
    <property type="entry name" value="Thioredoxin-like"/>
    <property type="match status" value="1"/>
</dbReference>
<dbReference type="InterPro" id="IPR036249">
    <property type="entry name" value="Thioredoxin-like_sf"/>
</dbReference>
<dbReference type="EMBL" id="AFQO01000005">
    <property type="protein sequence ID" value="EGT76587.1"/>
    <property type="molecule type" value="Genomic_DNA"/>
</dbReference>
<dbReference type="PANTHER" id="PTHR35891:SF2">
    <property type="entry name" value="THIOL:DISULFIDE INTERCHANGE PROTEIN DSBA"/>
    <property type="match status" value="1"/>
</dbReference>
<gene>
    <name evidence="1" type="ORF">GG9_0453</name>
</gene>
<dbReference type="Proteomes" id="UP000003258">
    <property type="component" value="Unassembled WGS sequence"/>
</dbReference>
<dbReference type="eggNOG" id="COG1651">
    <property type="taxonomic scope" value="Bacteria"/>
</dbReference>
<organism evidence="1 2">
    <name type="scientific">Haemophilus haemolyticus M19501</name>
    <dbReference type="NCBI Taxonomy" id="1028803"/>
    <lineage>
        <taxon>Bacteria</taxon>
        <taxon>Pseudomonadati</taxon>
        <taxon>Pseudomonadota</taxon>
        <taxon>Gammaproteobacteria</taxon>
        <taxon>Pasteurellales</taxon>
        <taxon>Pasteurellaceae</taxon>
        <taxon>Haemophilus</taxon>
    </lineage>
</organism>
<dbReference type="PATRIC" id="fig|1028803.3.peg.471"/>
<evidence type="ECO:0000313" key="1">
    <source>
        <dbReference type="EMBL" id="EGT76587.1"/>
    </source>
</evidence>
<dbReference type="InterPro" id="IPR050824">
    <property type="entry name" value="Thiol_disulfide_DsbA"/>
</dbReference>
<dbReference type="AlphaFoldDB" id="F9GN08"/>
<accession>F9GN08</accession>
<proteinExistence type="predicted"/>
<dbReference type="PANTHER" id="PTHR35891">
    <property type="entry name" value="THIOL:DISULFIDE INTERCHANGE PROTEIN DSBA"/>
    <property type="match status" value="1"/>
</dbReference>
<reference evidence="1 2" key="1">
    <citation type="journal article" date="2011" name="J. Bacteriol.">
        <title>Genome Sequences for Five Strains of the Emerging Pathogen Haemophilus haemolyticus.</title>
        <authorList>
            <person name="Jordan I.K."/>
            <person name="Conley A.B."/>
            <person name="Antonov I.V."/>
            <person name="Arthur R.A."/>
            <person name="Cook E.D."/>
            <person name="Cooper G.P."/>
            <person name="Jones B.L."/>
            <person name="Knipe K.M."/>
            <person name="Lee K.J."/>
            <person name="Liu X."/>
            <person name="Mitchell G.J."/>
            <person name="Pande P.R."/>
            <person name="Petit R.A."/>
            <person name="Qin S."/>
            <person name="Rajan V.N."/>
            <person name="Sarda S."/>
            <person name="Sebastian A."/>
            <person name="Tang S."/>
            <person name="Thapliyal R."/>
            <person name="Varghese N.J."/>
            <person name="Ye T."/>
            <person name="Katz L.S."/>
            <person name="Wang X."/>
            <person name="Rowe L."/>
            <person name="Frace M."/>
            <person name="Mayer L.W."/>
        </authorList>
    </citation>
    <scope>NUCLEOTIDE SEQUENCE [LARGE SCALE GENOMIC DNA]</scope>
    <source>
        <strain evidence="1 2">M19501</strain>
    </source>
</reference>
<protein>
    <submittedName>
        <fullName evidence="1">Putative thioredoxin fold-containing protein</fullName>
    </submittedName>
</protein>
<name>F9GN08_HAEHA</name>